<evidence type="ECO:0000313" key="4">
    <source>
        <dbReference type="Proteomes" id="UP000240009"/>
    </source>
</evidence>
<dbReference type="CDD" id="cd16142">
    <property type="entry name" value="ARS_like"/>
    <property type="match status" value="1"/>
</dbReference>
<feature type="signal peptide" evidence="1">
    <location>
        <begin position="1"/>
        <end position="25"/>
    </location>
</feature>
<sequence>MMQTRKLLLAFAALCCLAIGQNARAADKPNILIIFGDDVGYWNISTFNGGLMGYETPNIDRLAKEGGKFTCYYAQQSCTAGRSAFITGQMPFRTGMSKVGLPGADLGLQPEDPTIAELLKPLGYTTGQFGKNHLGDKDEFLPTNHGFDEFFGNLYHLNAEEEPENEDYPKNPEFKKKYGPRGVIHSTADGKIEDTGPLTKKRMETIDEEVLGVAKDFLERSTKADKPFFCWFNTTRMHNFTHVSDKYAGKTGLGFYADGMVGHDAVIGQLLDYVDELGIADNTIVVYTTDNGPMVCLYPDAGTTPFRGEKNTNWDGGWRVPAVIRWPGTVKPGTVFQDLVAGEDWLPTLLAAAGDPAIKDKLLKGHKAGDKTYKVHLDGFDQSDYLAGKTDESARKGFMYFSDDGDLLAVRGKRIKAHFMIQEATGIDVWRNPFTTLRAPIFFDLKIDPGERGDEGMNYNDWWYRRAYVLVPVQQEVARVLETFKEYPPRQKPASFTVGDALEALSSPPAPGK</sequence>
<dbReference type="InterPro" id="IPR000917">
    <property type="entry name" value="Sulfatase_N"/>
</dbReference>
<accession>A0A2S8G9X1</accession>
<name>A0A2S8G9X1_9BACT</name>
<dbReference type="AlphaFoldDB" id="A0A2S8G9X1"/>
<dbReference type="Pfam" id="PF00884">
    <property type="entry name" value="Sulfatase"/>
    <property type="match status" value="1"/>
</dbReference>
<comment type="caution">
    <text evidence="3">The sequence shown here is derived from an EMBL/GenBank/DDBJ whole genome shotgun (WGS) entry which is preliminary data.</text>
</comment>
<dbReference type="Gene3D" id="3.30.1120.10">
    <property type="match status" value="1"/>
</dbReference>
<dbReference type="SUPFAM" id="SSF53649">
    <property type="entry name" value="Alkaline phosphatase-like"/>
    <property type="match status" value="1"/>
</dbReference>
<gene>
    <name evidence="3" type="ORF">C5Y96_00520</name>
</gene>
<evidence type="ECO:0000259" key="2">
    <source>
        <dbReference type="Pfam" id="PF00884"/>
    </source>
</evidence>
<dbReference type="Gene3D" id="3.40.720.10">
    <property type="entry name" value="Alkaline Phosphatase, subunit A"/>
    <property type="match status" value="1"/>
</dbReference>
<dbReference type="PANTHER" id="PTHR43751">
    <property type="entry name" value="SULFATASE"/>
    <property type="match status" value="1"/>
</dbReference>
<dbReference type="InterPro" id="IPR052701">
    <property type="entry name" value="GAG_Ulvan_Degrading_Sulfatases"/>
</dbReference>
<evidence type="ECO:0000256" key="1">
    <source>
        <dbReference type="SAM" id="SignalP"/>
    </source>
</evidence>
<dbReference type="InterPro" id="IPR017850">
    <property type="entry name" value="Alkaline_phosphatase_core_sf"/>
</dbReference>
<evidence type="ECO:0000313" key="3">
    <source>
        <dbReference type="EMBL" id="PQO41233.1"/>
    </source>
</evidence>
<feature type="chain" id="PRO_5015491197" evidence="1">
    <location>
        <begin position="26"/>
        <end position="513"/>
    </location>
</feature>
<protein>
    <submittedName>
        <fullName evidence="3">Arylsulfatase</fullName>
    </submittedName>
</protein>
<dbReference type="PANTHER" id="PTHR43751:SF2">
    <property type="entry name" value="SULFATASE N-TERMINAL DOMAIN-CONTAINING PROTEIN"/>
    <property type="match status" value="1"/>
</dbReference>
<dbReference type="EMBL" id="PUIA01000003">
    <property type="protein sequence ID" value="PQO41233.1"/>
    <property type="molecule type" value="Genomic_DNA"/>
</dbReference>
<dbReference type="Proteomes" id="UP000240009">
    <property type="component" value="Unassembled WGS sequence"/>
</dbReference>
<reference evidence="3 4" key="1">
    <citation type="submission" date="2018-02" db="EMBL/GenBank/DDBJ databases">
        <title>Comparative genomes isolates from brazilian mangrove.</title>
        <authorList>
            <person name="Araujo J.E."/>
            <person name="Taketani R.G."/>
            <person name="Silva M.C.P."/>
            <person name="Loureco M.V."/>
            <person name="Andreote F.D."/>
        </authorList>
    </citation>
    <scope>NUCLEOTIDE SEQUENCE [LARGE SCALE GENOMIC DNA]</scope>
    <source>
        <strain evidence="3 4">HEX-2 MGV</strain>
    </source>
</reference>
<organism evidence="3 4">
    <name type="scientific">Blastopirellula marina</name>
    <dbReference type="NCBI Taxonomy" id="124"/>
    <lineage>
        <taxon>Bacteria</taxon>
        <taxon>Pseudomonadati</taxon>
        <taxon>Planctomycetota</taxon>
        <taxon>Planctomycetia</taxon>
        <taxon>Pirellulales</taxon>
        <taxon>Pirellulaceae</taxon>
        <taxon>Blastopirellula</taxon>
    </lineage>
</organism>
<dbReference type="OrthoDB" id="9783154at2"/>
<proteinExistence type="predicted"/>
<feature type="domain" description="Sulfatase N-terminal" evidence="2">
    <location>
        <begin position="29"/>
        <end position="354"/>
    </location>
</feature>
<keyword evidence="1" id="KW-0732">Signal</keyword>